<dbReference type="OrthoDB" id="5984008at2759"/>
<dbReference type="InterPro" id="IPR001828">
    <property type="entry name" value="ANF_lig-bd_rcpt"/>
</dbReference>
<organism evidence="6 7">
    <name type="scientific">Ladona fulva</name>
    <name type="common">Scarce chaser dragonfly</name>
    <name type="synonym">Libellula fulva</name>
    <dbReference type="NCBI Taxonomy" id="123851"/>
    <lineage>
        <taxon>Eukaryota</taxon>
        <taxon>Metazoa</taxon>
        <taxon>Ecdysozoa</taxon>
        <taxon>Arthropoda</taxon>
        <taxon>Hexapoda</taxon>
        <taxon>Insecta</taxon>
        <taxon>Pterygota</taxon>
        <taxon>Palaeoptera</taxon>
        <taxon>Odonata</taxon>
        <taxon>Epiprocta</taxon>
        <taxon>Anisoptera</taxon>
        <taxon>Libelluloidea</taxon>
        <taxon>Libellulidae</taxon>
        <taxon>Ladona</taxon>
    </lineage>
</organism>
<dbReference type="AlphaFoldDB" id="A0A8K0K0X3"/>
<evidence type="ECO:0000256" key="3">
    <source>
        <dbReference type="ARBA" id="ARBA00022989"/>
    </source>
</evidence>
<dbReference type="Pfam" id="PF01094">
    <property type="entry name" value="ANF_receptor"/>
    <property type="match status" value="1"/>
</dbReference>
<evidence type="ECO:0000256" key="1">
    <source>
        <dbReference type="ARBA" id="ARBA00004370"/>
    </source>
</evidence>
<reference evidence="6" key="1">
    <citation type="submission" date="2013-04" db="EMBL/GenBank/DDBJ databases">
        <authorList>
            <person name="Qu J."/>
            <person name="Murali S.C."/>
            <person name="Bandaranaike D."/>
            <person name="Bellair M."/>
            <person name="Blankenburg K."/>
            <person name="Chao H."/>
            <person name="Dinh H."/>
            <person name="Doddapaneni H."/>
            <person name="Downs B."/>
            <person name="Dugan-Rocha S."/>
            <person name="Elkadiri S."/>
            <person name="Gnanaolivu R.D."/>
            <person name="Hernandez B."/>
            <person name="Javaid M."/>
            <person name="Jayaseelan J.C."/>
            <person name="Lee S."/>
            <person name="Li M."/>
            <person name="Ming W."/>
            <person name="Munidasa M."/>
            <person name="Muniz J."/>
            <person name="Nguyen L."/>
            <person name="Ongeri F."/>
            <person name="Osuji N."/>
            <person name="Pu L.-L."/>
            <person name="Puazo M."/>
            <person name="Qu C."/>
            <person name="Quiroz J."/>
            <person name="Raj R."/>
            <person name="Weissenberger G."/>
            <person name="Xin Y."/>
            <person name="Zou X."/>
            <person name="Han Y."/>
            <person name="Richards S."/>
            <person name="Worley K."/>
            <person name="Muzny D."/>
            <person name="Gibbs R."/>
        </authorList>
    </citation>
    <scope>NUCLEOTIDE SEQUENCE</scope>
    <source>
        <strain evidence="6">Sampled in the wild</strain>
    </source>
</reference>
<dbReference type="GO" id="GO:0016020">
    <property type="term" value="C:membrane"/>
    <property type="evidence" value="ECO:0007669"/>
    <property type="project" value="UniProtKB-SubCell"/>
</dbReference>
<protein>
    <recommendedName>
        <fullName evidence="5">Receptor ligand binding region domain-containing protein</fullName>
    </recommendedName>
</protein>
<comment type="caution">
    <text evidence="6">The sequence shown here is derived from an EMBL/GenBank/DDBJ whole genome shotgun (WGS) entry which is preliminary data.</text>
</comment>
<evidence type="ECO:0000313" key="7">
    <source>
        <dbReference type="Proteomes" id="UP000792457"/>
    </source>
</evidence>
<evidence type="ECO:0000256" key="4">
    <source>
        <dbReference type="ARBA" id="ARBA00023136"/>
    </source>
</evidence>
<dbReference type="Proteomes" id="UP000792457">
    <property type="component" value="Unassembled WGS sequence"/>
</dbReference>
<evidence type="ECO:0000256" key="2">
    <source>
        <dbReference type="ARBA" id="ARBA00022692"/>
    </source>
</evidence>
<comment type="subcellular location">
    <subcellularLocation>
        <location evidence="1">Membrane</location>
    </subcellularLocation>
</comment>
<dbReference type="EMBL" id="KZ308242">
    <property type="protein sequence ID" value="KAG8225567.1"/>
    <property type="molecule type" value="Genomic_DNA"/>
</dbReference>
<dbReference type="InterPro" id="IPR028082">
    <property type="entry name" value="Peripla_BP_I"/>
</dbReference>
<proteinExistence type="predicted"/>
<keyword evidence="7" id="KW-1185">Reference proteome</keyword>
<name>A0A8K0K0X3_LADFU</name>
<feature type="domain" description="Receptor ligand binding region" evidence="5">
    <location>
        <begin position="55"/>
        <end position="203"/>
    </location>
</feature>
<sequence length="211" mass="23881">MGDMAQGSKNTANIATAERTMLCQTPAVRILRLRYAETISFISKGGIFGDDDMQQELAFRYAVDRINMDKNILEGSKIVPIIERVSPKDCFQTAKRVCNMTEQGVAAIFGPSSRLTSSIVQSTCDNLEIPHLETRWDNKPHNRSCLLNLHPHPPSYSAALRDLLKTLQWRSFTIIYENNESLIRLQEILKAHGQTDYPVTVRQLGEGHDHR</sequence>
<evidence type="ECO:0000313" key="6">
    <source>
        <dbReference type="EMBL" id="KAG8225567.1"/>
    </source>
</evidence>
<keyword evidence="3" id="KW-1133">Transmembrane helix</keyword>
<gene>
    <name evidence="6" type="ORF">J437_LFUL002084</name>
</gene>
<keyword evidence="4" id="KW-0472">Membrane</keyword>
<dbReference type="SUPFAM" id="SSF53822">
    <property type="entry name" value="Periplasmic binding protein-like I"/>
    <property type="match status" value="1"/>
</dbReference>
<dbReference type="Gene3D" id="3.40.50.2300">
    <property type="match status" value="2"/>
</dbReference>
<reference evidence="6" key="2">
    <citation type="submission" date="2017-10" db="EMBL/GenBank/DDBJ databases">
        <title>Ladona fulva Genome sequencing and assembly.</title>
        <authorList>
            <person name="Murali S."/>
            <person name="Richards S."/>
            <person name="Bandaranaike D."/>
            <person name="Bellair M."/>
            <person name="Blankenburg K."/>
            <person name="Chao H."/>
            <person name="Dinh H."/>
            <person name="Doddapaneni H."/>
            <person name="Dugan-Rocha S."/>
            <person name="Elkadiri S."/>
            <person name="Gnanaolivu R."/>
            <person name="Hernandez B."/>
            <person name="Skinner E."/>
            <person name="Javaid M."/>
            <person name="Lee S."/>
            <person name="Li M."/>
            <person name="Ming W."/>
            <person name="Munidasa M."/>
            <person name="Muniz J."/>
            <person name="Nguyen L."/>
            <person name="Hughes D."/>
            <person name="Osuji N."/>
            <person name="Pu L.-L."/>
            <person name="Puazo M."/>
            <person name="Qu C."/>
            <person name="Quiroz J."/>
            <person name="Raj R."/>
            <person name="Weissenberger G."/>
            <person name="Xin Y."/>
            <person name="Zou X."/>
            <person name="Han Y."/>
            <person name="Worley K."/>
            <person name="Muzny D."/>
            <person name="Gibbs R."/>
        </authorList>
    </citation>
    <scope>NUCLEOTIDE SEQUENCE</scope>
    <source>
        <strain evidence="6">Sampled in the wild</strain>
    </source>
</reference>
<evidence type="ECO:0000259" key="5">
    <source>
        <dbReference type="Pfam" id="PF01094"/>
    </source>
</evidence>
<accession>A0A8K0K0X3</accession>
<keyword evidence="2" id="KW-0812">Transmembrane</keyword>